<dbReference type="AlphaFoldDB" id="A0A6P6X275"/>
<dbReference type="CDD" id="cd06410">
    <property type="entry name" value="PB1_UP2"/>
    <property type="match status" value="1"/>
</dbReference>
<reference evidence="2" key="1">
    <citation type="journal article" date="2025" name="Foods">
        <title>Unveiling the Microbial Signatures of Arabica Coffee Cherries: Insights into Ripeness Specific Diversity, Functional Traits, and Implications for Quality and Safety.</title>
        <authorList>
            <consortium name="RefSeq"/>
            <person name="Tenea G.N."/>
            <person name="Cifuentes V."/>
            <person name="Reyes P."/>
            <person name="Cevallos-Vallejos M."/>
        </authorList>
    </citation>
    <scope>NUCLEOTIDE SEQUENCE [LARGE SCALE GENOMIC DNA]</scope>
</reference>
<dbReference type="SMART" id="SM00666">
    <property type="entry name" value="PB1"/>
    <property type="match status" value="1"/>
</dbReference>
<dbReference type="PANTHER" id="PTHR31066">
    <property type="entry name" value="OS05G0427100 PROTEIN-RELATED"/>
    <property type="match status" value="1"/>
</dbReference>
<dbReference type="InterPro" id="IPR053198">
    <property type="entry name" value="Gynoecium_Dev_Regulator"/>
</dbReference>
<feature type="domain" description="PB1" evidence="1">
    <location>
        <begin position="29"/>
        <end position="111"/>
    </location>
</feature>
<dbReference type="OrthoDB" id="1914296at2759"/>
<dbReference type="RefSeq" id="XP_027121684.2">
    <property type="nucleotide sequence ID" value="XM_027265883.2"/>
</dbReference>
<keyword evidence="2" id="KW-1185">Reference proteome</keyword>
<reference evidence="3" key="2">
    <citation type="submission" date="2025-08" db="UniProtKB">
        <authorList>
            <consortium name="RefSeq"/>
        </authorList>
    </citation>
    <scope>IDENTIFICATION</scope>
    <source>
        <tissue evidence="3">Leaves</tissue>
    </source>
</reference>
<evidence type="ECO:0000313" key="3">
    <source>
        <dbReference type="RefSeq" id="XP_027121684.2"/>
    </source>
</evidence>
<proteinExistence type="predicted"/>
<dbReference type="Proteomes" id="UP001652660">
    <property type="component" value="Chromosome 4e"/>
</dbReference>
<dbReference type="GeneID" id="113738640"/>
<protein>
    <recommendedName>
        <fullName evidence="1">PB1 domain-containing protein</fullName>
    </recommendedName>
</protein>
<evidence type="ECO:0000313" key="2">
    <source>
        <dbReference type="Proteomes" id="UP001652660"/>
    </source>
</evidence>
<evidence type="ECO:0000259" key="1">
    <source>
        <dbReference type="SMART" id="SM00666"/>
    </source>
</evidence>
<organism evidence="2 3">
    <name type="scientific">Coffea arabica</name>
    <name type="common">Arabian coffee</name>
    <dbReference type="NCBI Taxonomy" id="13443"/>
    <lineage>
        <taxon>Eukaryota</taxon>
        <taxon>Viridiplantae</taxon>
        <taxon>Streptophyta</taxon>
        <taxon>Embryophyta</taxon>
        <taxon>Tracheophyta</taxon>
        <taxon>Spermatophyta</taxon>
        <taxon>Magnoliopsida</taxon>
        <taxon>eudicotyledons</taxon>
        <taxon>Gunneridae</taxon>
        <taxon>Pentapetalae</taxon>
        <taxon>asterids</taxon>
        <taxon>lamiids</taxon>
        <taxon>Gentianales</taxon>
        <taxon>Rubiaceae</taxon>
        <taxon>Ixoroideae</taxon>
        <taxon>Gardenieae complex</taxon>
        <taxon>Bertiereae - Coffeeae clade</taxon>
        <taxon>Coffeeae</taxon>
        <taxon>Coffea</taxon>
    </lineage>
</organism>
<dbReference type="Pfam" id="PF00564">
    <property type="entry name" value="PB1"/>
    <property type="match status" value="1"/>
</dbReference>
<dbReference type="Gene3D" id="3.10.20.90">
    <property type="entry name" value="Phosphatidylinositol 3-kinase Catalytic Subunit, Chain A, domain 1"/>
    <property type="match status" value="1"/>
</dbReference>
<accession>A0A6P6X275</accession>
<gene>
    <name evidence="3" type="primary">LOC113738640</name>
</gene>
<sequence length="234" mass="25953">MTRSLTSSPNSRKTVKFLYSYNGQILPRPSDGVLRYVGGHTRILSVDRSISFSELLVKFGELTGTSVNLKCKLPSEDLDVLISIKSDEELRNVIDEYDRASEFSHLELKIRAILSPVQSVKKLSSPSSPTRFQPLRMAAPAIYTPSPPSTPLSFNCSPTQSRLQPTKMAPGSCHQSPQRAGAYRCCSPPPPPQAVGYAAGIRKDGRRNQCCRHGSPRQQYFIPYSNIYLLPIKP</sequence>
<dbReference type="InterPro" id="IPR000270">
    <property type="entry name" value="PB1_dom"/>
</dbReference>
<name>A0A6P6X275_COFAR</name>
<dbReference type="PANTHER" id="PTHR31066:SF66">
    <property type="entry name" value="PB1 DOMAIN-CONTAINING PROTEIN"/>
    <property type="match status" value="1"/>
</dbReference>
<dbReference type="SUPFAM" id="SSF54277">
    <property type="entry name" value="CAD &amp; PB1 domains"/>
    <property type="match status" value="1"/>
</dbReference>